<proteinExistence type="predicted"/>
<dbReference type="EMBL" id="KV417609">
    <property type="protein sequence ID" value="KZP15043.1"/>
    <property type="molecule type" value="Genomic_DNA"/>
</dbReference>
<organism evidence="1 2">
    <name type="scientific">Athelia psychrophila</name>
    <dbReference type="NCBI Taxonomy" id="1759441"/>
    <lineage>
        <taxon>Eukaryota</taxon>
        <taxon>Fungi</taxon>
        <taxon>Dikarya</taxon>
        <taxon>Basidiomycota</taxon>
        <taxon>Agaricomycotina</taxon>
        <taxon>Agaricomycetes</taxon>
        <taxon>Agaricomycetidae</taxon>
        <taxon>Atheliales</taxon>
        <taxon>Atheliaceae</taxon>
        <taxon>Athelia</taxon>
    </lineage>
</organism>
<protein>
    <submittedName>
        <fullName evidence="1">Uncharacterized protein</fullName>
    </submittedName>
</protein>
<evidence type="ECO:0000313" key="2">
    <source>
        <dbReference type="Proteomes" id="UP000076532"/>
    </source>
</evidence>
<reference evidence="1 2" key="1">
    <citation type="journal article" date="2016" name="Mol. Biol. Evol.">
        <title>Comparative Genomics of Early-Diverging Mushroom-Forming Fungi Provides Insights into the Origins of Lignocellulose Decay Capabilities.</title>
        <authorList>
            <person name="Nagy L.G."/>
            <person name="Riley R."/>
            <person name="Tritt A."/>
            <person name="Adam C."/>
            <person name="Daum C."/>
            <person name="Floudas D."/>
            <person name="Sun H."/>
            <person name="Yadav J.S."/>
            <person name="Pangilinan J."/>
            <person name="Larsson K.H."/>
            <person name="Matsuura K."/>
            <person name="Barry K."/>
            <person name="Labutti K."/>
            <person name="Kuo R."/>
            <person name="Ohm R.A."/>
            <person name="Bhattacharya S.S."/>
            <person name="Shirouzu T."/>
            <person name="Yoshinaga Y."/>
            <person name="Martin F.M."/>
            <person name="Grigoriev I.V."/>
            <person name="Hibbett D.S."/>
        </authorList>
    </citation>
    <scope>NUCLEOTIDE SEQUENCE [LARGE SCALE GENOMIC DNA]</scope>
    <source>
        <strain evidence="1 2">CBS 109695</strain>
    </source>
</reference>
<dbReference type="AlphaFoldDB" id="A0A166DT77"/>
<name>A0A166DT77_9AGAM</name>
<sequence length="123" mass="13995">MAHCTQRSITSSHEGYSRFELQHMPIHVHHDIRVLAKRRSKLARRLRVADKLARMYPDLASSAYIATCAAWNDRLEVCGQSIEASTLRFRALSPVLEVCSSLRGDGLPQPLLDEEEIYEEAMD</sequence>
<gene>
    <name evidence="1" type="ORF">FIBSPDRAFT_867659</name>
</gene>
<dbReference type="Proteomes" id="UP000076532">
    <property type="component" value="Unassembled WGS sequence"/>
</dbReference>
<accession>A0A166DT77</accession>
<feature type="non-terminal residue" evidence="1">
    <location>
        <position position="123"/>
    </location>
</feature>
<keyword evidence="2" id="KW-1185">Reference proteome</keyword>
<evidence type="ECO:0000313" key="1">
    <source>
        <dbReference type="EMBL" id="KZP15043.1"/>
    </source>
</evidence>